<feature type="non-terminal residue" evidence="3">
    <location>
        <position position="179"/>
    </location>
</feature>
<name>A0A8J2PRG6_9HEXA</name>
<keyword evidence="2" id="KW-0472">Membrane</keyword>
<keyword evidence="4" id="KW-1185">Reference proteome</keyword>
<keyword evidence="2" id="KW-0812">Transmembrane</keyword>
<dbReference type="AlphaFoldDB" id="A0A8J2PRG6"/>
<feature type="non-terminal residue" evidence="3">
    <location>
        <position position="1"/>
    </location>
</feature>
<feature type="region of interest" description="Disordered" evidence="1">
    <location>
        <begin position="1"/>
        <end position="79"/>
    </location>
</feature>
<evidence type="ECO:0000313" key="4">
    <source>
        <dbReference type="Proteomes" id="UP000708208"/>
    </source>
</evidence>
<sequence>TLRSEKKNISSGIPLGSNPTRRSSMGRGIHGSVPLAQPEDTSNAQNPEEEPLTGMQSAKFVPGSDPSDGDDRVEIGAHSKNGKSANDSLWVKYRQRILCILFGLILLVILVIILVIILSGSTSAKTITVIDTNEIIGPTAGPYYHIDLARFGGNLQGVSNEKIAYLEALGIKSVIISQV</sequence>
<protein>
    <submittedName>
        <fullName evidence="3">Uncharacterized protein</fullName>
    </submittedName>
</protein>
<proteinExistence type="predicted"/>
<reference evidence="3" key="1">
    <citation type="submission" date="2021-06" db="EMBL/GenBank/DDBJ databases">
        <authorList>
            <person name="Hodson N. C."/>
            <person name="Mongue J. A."/>
            <person name="Jaron S. K."/>
        </authorList>
    </citation>
    <scope>NUCLEOTIDE SEQUENCE</scope>
</reference>
<feature type="transmembrane region" description="Helical" evidence="2">
    <location>
        <begin position="97"/>
        <end position="118"/>
    </location>
</feature>
<accession>A0A8J2PRG6</accession>
<organism evidence="3 4">
    <name type="scientific">Allacma fusca</name>
    <dbReference type="NCBI Taxonomy" id="39272"/>
    <lineage>
        <taxon>Eukaryota</taxon>
        <taxon>Metazoa</taxon>
        <taxon>Ecdysozoa</taxon>
        <taxon>Arthropoda</taxon>
        <taxon>Hexapoda</taxon>
        <taxon>Collembola</taxon>
        <taxon>Symphypleona</taxon>
        <taxon>Sminthuridae</taxon>
        <taxon>Allacma</taxon>
    </lineage>
</organism>
<dbReference type="Proteomes" id="UP000708208">
    <property type="component" value="Unassembled WGS sequence"/>
</dbReference>
<gene>
    <name evidence="3" type="ORF">AFUS01_LOCUS31568</name>
</gene>
<keyword evidence="2" id="KW-1133">Transmembrane helix</keyword>
<dbReference type="EMBL" id="CAJVCH010504001">
    <property type="protein sequence ID" value="CAG7821219.1"/>
    <property type="molecule type" value="Genomic_DNA"/>
</dbReference>
<evidence type="ECO:0000256" key="2">
    <source>
        <dbReference type="SAM" id="Phobius"/>
    </source>
</evidence>
<evidence type="ECO:0000313" key="3">
    <source>
        <dbReference type="EMBL" id="CAG7821219.1"/>
    </source>
</evidence>
<comment type="caution">
    <text evidence="3">The sequence shown here is derived from an EMBL/GenBank/DDBJ whole genome shotgun (WGS) entry which is preliminary data.</text>
</comment>
<evidence type="ECO:0000256" key="1">
    <source>
        <dbReference type="SAM" id="MobiDB-lite"/>
    </source>
</evidence>